<dbReference type="AlphaFoldDB" id="A0AAD7WAK9"/>
<reference evidence="2" key="1">
    <citation type="journal article" date="2023" name="Science">
        <title>Genome structures resolve the early diversification of teleost fishes.</title>
        <authorList>
            <person name="Parey E."/>
            <person name="Louis A."/>
            <person name="Montfort J."/>
            <person name="Bouchez O."/>
            <person name="Roques C."/>
            <person name="Iampietro C."/>
            <person name="Lluch J."/>
            <person name="Castinel A."/>
            <person name="Donnadieu C."/>
            <person name="Desvignes T."/>
            <person name="Floi Bucao C."/>
            <person name="Jouanno E."/>
            <person name="Wen M."/>
            <person name="Mejri S."/>
            <person name="Dirks R."/>
            <person name="Jansen H."/>
            <person name="Henkel C."/>
            <person name="Chen W.J."/>
            <person name="Zahm M."/>
            <person name="Cabau C."/>
            <person name="Klopp C."/>
            <person name="Thompson A.W."/>
            <person name="Robinson-Rechavi M."/>
            <person name="Braasch I."/>
            <person name="Lecointre G."/>
            <person name="Bobe J."/>
            <person name="Postlethwait J.H."/>
            <person name="Berthelot C."/>
            <person name="Roest Crollius H."/>
            <person name="Guiguen Y."/>
        </authorList>
    </citation>
    <scope>NUCLEOTIDE SEQUENCE</scope>
    <source>
        <strain evidence="2">NC1722</strain>
    </source>
</reference>
<dbReference type="InterPro" id="IPR024858">
    <property type="entry name" value="GOLGA"/>
</dbReference>
<comment type="caution">
    <text evidence="2">The sequence shown here is derived from an EMBL/GenBank/DDBJ whole genome shotgun (WGS) entry which is preliminary data.</text>
</comment>
<proteinExistence type="predicted"/>
<sequence>MRLVGERNDWYHKYVGSVNEPDLLLDGVEPDPHGPPTQRRMELNAIDGPELMEVTSDLAMEAPGSGAESEVGVVRAESEVVGVESSGLQQQQRPPVEDGTARQIMQLLQEIQNPRARATAFLGQNPCIPFFYRPDEHDEVKILVV</sequence>
<accession>A0AAD7WAK9</accession>
<evidence type="ECO:0000313" key="3">
    <source>
        <dbReference type="Proteomes" id="UP001221898"/>
    </source>
</evidence>
<dbReference type="GO" id="GO:0032580">
    <property type="term" value="C:Golgi cisterna membrane"/>
    <property type="evidence" value="ECO:0007669"/>
    <property type="project" value="TreeGrafter"/>
</dbReference>
<gene>
    <name evidence="2" type="ORF">AAFF_G00112030</name>
</gene>
<dbReference type="InterPro" id="IPR043937">
    <property type="entry name" value="GOLGA_C"/>
</dbReference>
<keyword evidence="3" id="KW-1185">Reference proteome</keyword>
<name>A0AAD7WAK9_9TELE</name>
<dbReference type="EMBL" id="JAINUG010000175">
    <property type="protein sequence ID" value="KAJ8390042.1"/>
    <property type="molecule type" value="Genomic_DNA"/>
</dbReference>
<protein>
    <submittedName>
        <fullName evidence="2">Uncharacterized protein</fullName>
    </submittedName>
</protein>
<keyword evidence="1" id="KW-0175">Coiled coil</keyword>
<dbReference type="Pfam" id="PF19046">
    <property type="entry name" value="GM130_C"/>
    <property type="match status" value="1"/>
</dbReference>
<dbReference type="GO" id="GO:0007030">
    <property type="term" value="P:Golgi organization"/>
    <property type="evidence" value="ECO:0007669"/>
    <property type="project" value="TreeGrafter"/>
</dbReference>
<dbReference type="GO" id="GO:0005801">
    <property type="term" value="C:cis-Golgi network"/>
    <property type="evidence" value="ECO:0007669"/>
    <property type="project" value="InterPro"/>
</dbReference>
<dbReference type="Proteomes" id="UP001221898">
    <property type="component" value="Unassembled WGS sequence"/>
</dbReference>
<dbReference type="GO" id="GO:0000137">
    <property type="term" value="C:Golgi cis cisterna"/>
    <property type="evidence" value="ECO:0007669"/>
    <property type="project" value="TreeGrafter"/>
</dbReference>
<dbReference type="PANTHER" id="PTHR10881">
    <property type="entry name" value="GOLGIN SUBFAMILY A MEMBER-RELATED"/>
    <property type="match status" value="1"/>
</dbReference>
<dbReference type="PANTHER" id="PTHR10881:SF46">
    <property type="entry name" value="GOLGIN SUBFAMILY A MEMBER 2"/>
    <property type="match status" value="1"/>
</dbReference>
<evidence type="ECO:0000313" key="2">
    <source>
        <dbReference type="EMBL" id="KAJ8390042.1"/>
    </source>
</evidence>
<evidence type="ECO:0000256" key="1">
    <source>
        <dbReference type="ARBA" id="ARBA00023054"/>
    </source>
</evidence>
<organism evidence="2 3">
    <name type="scientific">Aldrovandia affinis</name>
    <dbReference type="NCBI Taxonomy" id="143900"/>
    <lineage>
        <taxon>Eukaryota</taxon>
        <taxon>Metazoa</taxon>
        <taxon>Chordata</taxon>
        <taxon>Craniata</taxon>
        <taxon>Vertebrata</taxon>
        <taxon>Euteleostomi</taxon>
        <taxon>Actinopterygii</taxon>
        <taxon>Neopterygii</taxon>
        <taxon>Teleostei</taxon>
        <taxon>Notacanthiformes</taxon>
        <taxon>Halosauridae</taxon>
        <taxon>Aldrovandia</taxon>
    </lineage>
</organism>